<dbReference type="EMBL" id="JAHHUM010000889">
    <property type="protein sequence ID" value="KAK5616396.1"/>
    <property type="molecule type" value="Genomic_DNA"/>
</dbReference>
<proteinExistence type="predicted"/>
<evidence type="ECO:0000256" key="1">
    <source>
        <dbReference type="SAM" id="Phobius"/>
    </source>
</evidence>
<keyword evidence="3" id="KW-1185">Reference proteome</keyword>
<comment type="caution">
    <text evidence="2">The sequence shown here is derived from an EMBL/GenBank/DDBJ whole genome shotgun (WGS) entry which is preliminary data.</text>
</comment>
<evidence type="ECO:0000313" key="2">
    <source>
        <dbReference type="EMBL" id="KAK5616396.1"/>
    </source>
</evidence>
<sequence length="117" mass="13180">MRRETPHFVYLVIITSPHNQCISKNTHHSPCLGSVSFFVIHLAFSAYHLHFLAVPASFVSISYYPFSPSMSPLFLYYKATTHLHICGIVFLLSIAVISVAAPSRHFAHPLPSYEVHL</sequence>
<keyword evidence="1" id="KW-0472">Membrane</keyword>
<keyword evidence="1" id="KW-1133">Transmembrane helix</keyword>
<reference evidence="2 3" key="1">
    <citation type="submission" date="2021-06" db="EMBL/GenBank/DDBJ databases">
        <authorList>
            <person name="Palmer J.M."/>
        </authorList>
    </citation>
    <scope>NUCLEOTIDE SEQUENCE [LARGE SCALE GENOMIC DNA]</scope>
    <source>
        <strain evidence="2 3">MEX-2019</strain>
        <tissue evidence="2">Muscle</tissue>
    </source>
</reference>
<name>A0AAV9S572_9TELE</name>
<feature type="transmembrane region" description="Helical" evidence="1">
    <location>
        <begin position="81"/>
        <end position="101"/>
    </location>
</feature>
<dbReference type="Proteomes" id="UP001311232">
    <property type="component" value="Unassembled WGS sequence"/>
</dbReference>
<gene>
    <name evidence="2" type="ORF">CRENBAI_012202</name>
</gene>
<feature type="transmembrane region" description="Helical" evidence="1">
    <location>
        <begin position="37"/>
        <end position="61"/>
    </location>
</feature>
<keyword evidence="1" id="KW-0812">Transmembrane</keyword>
<accession>A0AAV9S572</accession>
<protein>
    <submittedName>
        <fullName evidence="2">Uncharacterized protein</fullName>
    </submittedName>
</protein>
<evidence type="ECO:0000313" key="3">
    <source>
        <dbReference type="Proteomes" id="UP001311232"/>
    </source>
</evidence>
<dbReference type="AlphaFoldDB" id="A0AAV9S572"/>
<organism evidence="2 3">
    <name type="scientific">Crenichthys baileyi</name>
    <name type="common">White River springfish</name>
    <dbReference type="NCBI Taxonomy" id="28760"/>
    <lineage>
        <taxon>Eukaryota</taxon>
        <taxon>Metazoa</taxon>
        <taxon>Chordata</taxon>
        <taxon>Craniata</taxon>
        <taxon>Vertebrata</taxon>
        <taxon>Euteleostomi</taxon>
        <taxon>Actinopterygii</taxon>
        <taxon>Neopterygii</taxon>
        <taxon>Teleostei</taxon>
        <taxon>Neoteleostei</taxon>
        <taxon>Acanthomorphata</taxon>
        <taxon>Ovalentaria</taxon>
        <taxon>Atherinomorphae</taxon>
        <taxon>Cyprinodontiformes</taxon>
        <taxon>Goodeidae</taxon>
        <taxon>Crenichthys</taxon>
    </lineage>
</organism>